<protein>
    <recommendedName>
        <fullName evidence="4">Reverse transcriptase zinc-binding domain-containing protein</fullName>
    </recommendedName>
</protein>
<dbReference type="Proteomes" id="UP000008810">
    <property type="component" value="Chromosome 4"/>
</dbReference>
<reference evidence="2" key="3">
    <citation type="submission" date="2018-08" db="UniProtKB">
        <authorList>
            <consortium name="EnsemblPlants"/>
        </authorList>
    </citation>
    <scope>IDENTIFICATION</scope>
    <source>
        <strain evidence="2">cv. Bd21</strain>
    </source>
</reference>
<gene>
    <name evidence="1" type="ORF">BRADI_4g23466v3</name>
</gene>
<evidence type="ECO:0000313" key="3">
    <source>
        <dbReference type="Proteomes" id="UP000008810"/>
    </source>
</evidence>
<organism evidence="1">
    <name type="scientific">Brachypodium distachyon</name>
    <name type="common">Purple false brome</name>
    <name type="synonym">Trachynia distachya</name>
    <dbReference type="NCBI Taxonomy" id="15368"/>
    <lineage>
        <taxon>Eukaryota</taxon>
        <taxon>Viridiplantae</taxon>
        <taxon>Streptophyta</taxon>
        <taxon>Embryophyta</taxon>
        <taxon>Tracheophyta</taxon>
        <taxon>Spermatophyta</taxon>
        <taxon>Magnoliopsida</taxon>
        <taxon>Liliopsida</taxon>
        <taxon>Poales</taxon>
        <taxon>Poaceae</taxon>
        <taxon>BOP clade</taxon>
        <taxon>Pooideae</taxon>
        <taxon>Stipodae</taxon>
        <taxon>Brachypodieae</taxon>
        <taxon>Brachypodium</taxon>
    </lineage>
</organism>
<dbReference type="Gramene" id="KQJ89095">
    <property type="protein sequence ID" value="KQJ89095"/>
    <property type="gene ID" value="BRADI_4g23466v3"/>
</dbReference>
<dbReference type="FunCoup" id="A0A0Q3ENP1">
    <property type="interactions" value="244"/>
</dbReference>
<evidence type="ECO:0000313" key="2">
    <source>
        <dbReference type="EnsemblPlants" id="KQJ89095"/>
    </source>
</evidence>
<reference evidence="1" key="2">
    <citation type="submission" date="2017-06" db="EMBL/GenBank/DDBJ databases">
        <title>WGS assembly of Brachypodium distachyon.</title>
        <authorList>
            <consortium name="The International Brachypodium Initiative"/>
            <person name="Lucas S."/>
            <person name="Harmon-Smith M."/>
            <person name="Lail K."/>
            <person name="Tice H."/>
            <person name="Grimwood J."/>
            <person name="Bruce D."/>
            <person name="Barry K."/>
            <person name="Shu S."/>
            <person name="Lindquist E."/>
            <person name="Wang M."/>
            <person name="Pitluck S."/>
            <person name="Vogel J.P."/>
            <person name="Garvin D.F."/>
            <person name="Mockler T.C."/>
            <person name="Schmutz J."/>
            <person name="Rokhsar D."/>
            <person name="Bevan M.W."/>
        </authorList>
    </citation>
    <scope>NUCLEOTIDE SEQUENCE</scope>
    <source>
        <strain evidence="1">Bd21</strain>
    </source>
</reference>
<sequence length="131" mass="15224">MLVLQNEPESAAHMLFCCRFSTRIWNKIKDWMGLTEIKPVTWVHMRSVEQWWTSIILAHGHRKKAIASLAMLVAWELWKERNARVFRNVATMTTIIMDKIKIEATNWASAGAHHLACDSVAALRLCKYKFL</sequence>
<proteinExistence type="predicted"/>
<name>A0A0Q3ENP1_BRADI</name>
<accession>A0A0Q3ENP1</accession>
<evidence type="ECO:0000313" key="1">
    <source>
        <dbReference type="EMBL" id="KQJ89095.1"/>
    </source>
</evidence>
<reference evidence="1 2" key="1">
    <citation type="journal article" date="2010" name="Nature">
        <title>Genome sequencing and analysis of the model grass Brachypodium distachyon.</title>
        <authorList>
            <consortium name="International Brachypodium Initiative"/>
        </authorList>
    </citation>
    <scope>NUCLEOTIDE SEQUENCE [LARGE SCALE GENOMIC DNA]</scope>
    <source>
        <strain evidence="1 2">Bd21</strain>
    </source>
</reference>
<dbReference type="AlphaFoldDB" id="A0A0Q3ENP1"/>
<keyword evidence="3" id="KW-1185">Reference proteome</keyword>
<dbReference type="InParanoid" id="A0A0Q3ENP1"/>
<dbReference type="EMBL" id="CM000883">
    <property type="protein sequence ID" value="KQJ89095.1"/>
    <property type="molecule type" value="Genomic_DNA"/>
</dbReference>
<evidence type="ECO:0008006" key="4">
    <source>
        <dbReference type="Google" id="ProtNLM"/>
    </source>
</evidence>
<dbReference type="OrthoDB" id="1109375at2759"/>
<dbReference type="EnsemblPlants" id="KQJ89095">
    <property type="protein sequence ID" value="KQJ89095"/>
    <property type="gene ID" value="BRADI_4g23466v3"/>
</dbReference>